<dbReference type="Proteomes" id="UP000574104">
    <property type="component" value="Unassembled WGS sequence"/>
</dbReference>
<comment type="caution">
    <text evidence="1">The sequence shown here is derived from an EMBL/GenBank/DDBJ whole genome shotgun (WGS) entry which is preliminary data.</text>
</comment>
<organism evidence="1 2">
    <name type="scientific">Listeria booriae</name>
    <dbReference type="NCBI Taxonomy" id="1552123"/>
    <lineage>
        <taxon>Bacteria</taxon>
        <taxon>Bacillati</taxon>
        <taxon>Bacillota</taxon>
        <taxon>Bacilli</taxon>
        <taxon>Bacillales</taxon>
        <taxon>Listeriaceae</taxon>
        <taxon>Listeria</taxon>
    </lineage>
</organism>
<evidence type="ECO:0000313" key="1">
    <source>
        <dbReference type="EMBL" id="MBC1615886.1"/>
    </source>
</evidence>
<sequence length="168" mass="19429">MKVVDIIDETISVIGQNYSEDIIGYILENKFDDSDFEPLINQYSNYNDSIKNIIREIAVGSVGVIIDNECDVDKHLLDRLLSDTDISVEKRTIIFIRNIKKYTLPELKLGFEKLGLESYLLLLEGRRPTFEINDTNESILKYLKEIKAITSFKKEKGLFRGYGKKKKK</sequence>
<evidence type="ECO:0000313" key="2">
    <source>
        <dbReference type="Proteomes" id="UP000574104"/>
    </source>
</evidence>
<gene>
    <name evidence="1" type="ORF">HB904_06790</name>
</gene>
<proteinExistence type="predicted"/>
<name>A0A842AA99_9LIST</name>
<dbReference type="EMBL" id="JAARSH010000003">
    <property type="protein sequence ID" value="MBC1615886.1"/>
    <property type="molecule type" value="Genomic_DNA"/>
</dbReference>
<dbReference type="AlphaFoldDB" id="A0A842AA99"/>
<protein>
    <submittedName>
        <fullName evidence="1">Uncharacterized protein</fullName>
    </submittedName>
</protein>
<reference evidence="1 2" key="1">
    <citation type="submission" date="2020-03" db="EMBL/GenBank/DDBJ databases">
        <title>Soil Listeria distribution.</title>
        <authorList>
            <person name="Liao J."/>
            <person name="Wiedmann M."/>
        </authorList>
    </citation>
    <scope>NUCLEOTIDE SEQUENCE [LARGE SCALE GENOMIC DNA]</scope>
    <source>
        <strain evidence="1 2">FSL L7-1299</strain>
    </source>
</reference>
<accession>A0A842AA99</accession>